<gene>
    <name evidence="2" type="ORF">GCWU0000282_000781</name>
</gene>
<dbReference type="eggNOG" id="ENOG5032WDW">
    <property type="taxonomic scope" value="Bacteria"/>
</dbReference>
<comment type="caution">
    <text evidence="2">The sequence shown here is derived from an EMBL/GenBank/DDBJ whole genome shotgun (WGS) entry which is preliminary data.</text>
</comment>
<accession>V2Y6C0</accession>
<evidence type="ECO:0000313" key="2">
    <source>
        <dbReference type="EMBL" id="ESL03617.1"/>
    </source>
</evidence>
<dbReference type="EMBL" id="ACIL03000007">
    <property type="protein sequence ID" value="ESL03617.1"/>
    <property type="molecule type" value="Genomic_DNA"/>
</dbReference>
<organism evidence="2 3">
    <name type="scientific">Catonella morbi ATCC 51271</name>
    <dbReference type="NCBI Taxonomy" id="592026"/>
    <lineage>
        <taxon>Bacteria</taxon>
        <taxon>Bacillati</taxon>
        <taxon>Bacillota</taxon>
        <taxon>Clostridia</taxon>
        <taxon>Lachnospirales</taxon>
        <taxon>Lachnospiraceae</taxon>
        <taxon>Catonella</taxon>
    </lineage>
</organism>
<feature type="domain" description="Phage-Barnase-EndoU-ColicinE5/D-RelE like nuclease 2" evidence="1">
    <location>
        <begin position="5"/>
        <end position="123"/>
    </location>
</feature>
<dbReference type="OrthoDB" id="3197444at2"/>
<dbReference type="STRING" id="592026.GCWU0000282_000781"/>
<dbReference type="Pfam" id="PF18810">
    <property type="entry name" value="PBECR2"/>
    <property type="match status" value="1"/>
</dbReference>
<dbReference type="HOGENOM" id="CLU_162514_0_0_9"/>
<dbReference type="RefSeq" id="WP_023353666.1">
    <property type="nucleotide sequence ID" value="NZ_KI535367.1"/>
</dbReference>
<proteinExistence type="predicted"/>
<sequence length="125" mass="15036">MYKIGKIDPDIYSVVAKDILTREVIITKERIKHIMDNHPNDYERFYSYFSEIIEKPDYIIESKKPNTALILKEINYDNLKFKTILRLVVAGESTEYKNSIITFMKIDDKEWNRLLRNKKVIYKRV</sequence>
<name>V2Y6C0_9FIRM</name>
<protein>
    <recommendedName>
        <fullName evidence="1">Phage-Barnase-EndoU-ColicinE5/D-RelE like nuclease 2 domain-containing protein</fullName>
    </recommendedName>
</protein>
<keyword evidence="3" id="KW-1185">Reference proteome</keyword>
<reference evidence="2 3" key="1">
    <citation type="submission" date="2013-06" db="EMBL/GenBank/DDBJ databases">
        <authorList>
            <person name="Weinstock G."/>
            <person name="Sodergren E."/>
            <person name="Clifton S."/>
            <person name="Fulton L."/>
            <person name="Fulton B."/>
            <person name="Courtney L."/>
            <person name="Fronick C."/>
            <person name="Harrison M."/>
            <person name="Strong C."/>
            <person name="Farmer C."/>
            <person name="Delahaunty K."/>
            <person name="Markovic C."/>
            <person name="Hall O."/>
            <person name="Minx P."/>
            <person name="Tomlinson C."/>
            <person name="Mitreva M."/>
            <person name="Nelson J."/>
            <person name="Hou S."/>
            <person name="Wollam A."/>
            <person name="Pepin K.H."/>
            <person name="Johnson M."/>
            <person name="Bhonagiri V."/>
            <person name="Nash W.E."/>
            <person name="Warren W."/>
            <person name="Chinwalla A."/>
            <person name="Mardis E.R."/>
            <person name="Wilson R.K."/>
        </authorList>
    </citation>
    <scope>NUCLEOTIDE SEQUENCE [LARGE SCALE GENOMIC DNA]</scope>
    <source>
        <strain evidence="2 3">ATCC 51271</strain>
    </source>
</reference>
<dbReference type="InterPro" id="IPR041110">
    <property type="entry name" value="PBECR2"/>
</dbReference>
<evidence type="ECO:0000259" key="1">
    <source>
        <dbReference type="Pfam" id="PF18810"/>
    </source>
</evidence>
<dbReference type="Proteomes" id="UP000018227">
    <property type="component" value="Unassembled WGS sequence"/>
</dbReference>
<dbReference type="AlphaFoldDB" id="V2Y6C0"/>
<evidence type="ECO:0000313" key="3">
    <source>
        <dbReference type="Proteomes" id="UP000018227"/>
    </source>
</evidence>